<dbReference type="CDD" id="cd13608">
    <property type="entry name" value="PBP2_OpuCC_like"/>
    <property type="match status" value="1"/>
</dbReference>
<feature type="signal peptide" evidence="1">
    <location>
        <begin position="1"/>
        <end position="24"/>
    </location>
</feature>
<dbReference type="Proteomes" id="UP001501166">
    <property type="component" value="Unassembled WGS sequence"/>
</dbReference>
<dbReference type="Pfam" id="PF04069">
    <property type="entry name" value="OpuAC"/>
    <property type="match status" value="1"/>
</dbReference>
<evidence type="ECO:0000256" key="1">
    <source>
        <dbReference type="SAM" id="SignalP"/>
    </source>
</evidence>
<reference evidence="4" key="1">
    <citation type="journal article" date="2019" name="Int. J. Syst. Evol. Microbiol.">
        <title>The Global Catalogue of Microorganisms (GCM) 10K type strain sequencing project: providing services to taxonomists for standard genome sequencing and annotation.</title>
        <authorList>
            <consortium name="The Broad Institute Genomics Platform"/>
            <consortium name="The Broad Institute Genome Sequencing Center for Infectious Disease"/>
            <person name="Wu L."/>
            <person name="Ma J."/>
        </authorList>
    </citation>
    <scope>NUCLEOTIDE SEQUENCE [LARGE SCALE GENOMIC DNA]</scope>
    <source>
        <strain evidence="4">JCM 12662</strain>
    </source>
</reference>
<feature type="chain" id="PRO_5046571364" evidence="1">
    <location>
        <begin position="25"/>
        <end position="320"/>
    </location>
</feature>
<dbReference type="EMBL" id="BAAACW010000016">
    <property type="protein sequence ID" value="GAA0352305.1"/>
    <property type="molecule type" value="Genomic_DNA"/>
</dbReference>
<proteinExistence type="predicted"/>
<dbReference type="InterPro" id="IPR007210">
    <property type="entry name" value="ABC_Gly_betaine_transp_sub-bd"/>
</dbReference>
<accession>A0ABP3GRJ7</accession>
<evidence type="ECO:0000259" key="2">
    <source>
        <dbReference type="Pfam" id="PF04069"/>
    </source>
</evidence>
<keyword evidence="1" id="KW-0732">Signal</keyword>
<dbReference type="Gene3D" id="3.40.190.10">
    <property type="entry name" value="Periplasmic binding protein-like II"/>
    <property type="match status" value="1"/>
</dbReference>
<protein>
    <submittedName>
        <fullName evidence="3">Osmoprotectant ABC transporter substrate-binding protein</fullName>
    </submittedName>
</protein>
<keyword evidence="4" id="KW-1185">Reference proteome</keyword>
<evidence type="ECO:0000313" key="3">
    <source>
        <dbReference type="EMBL" id="GAA0352305.1"/>
    </source>
</evidence>
<feature type="domain" description="ABC-type glycine betaine transport system substrate-binding" evidence="2">
    <location>
        <begin position="38"/>
        <end position="302"/>
    </location>
</feature>
<comment type="caution">
    <text evidence="3">The sequence shown here is derived from an EMBL/GenBank/DDBJ whole genome shotgun (WGS) entry which is preliminary data.</text>
</comment>
<dbReference type="RefSeq" id="WP_343753011.1">
    <property type="nucleotide sequence ID" value="NZ_BAAACW010000016.1"/>
</dbReference>
<dbReference type="PROSITE" id="PS51257">
    <property type="entry name" value="PROKAR_LIPOPROTEIN"/>
    <property type="match status" value="1"/>
</dbReference>
<sequence length="320" mass="35215">MKKMNMRFKVGLLSVLSLVLSACALPGLGAGGIDEEGIIVAAPANTEPIIVTYIVQGMIEHYIDTEVTVIQNLGSTFMVSLAIDQGDANVGGLAYTGTSLTGELGMDPITDPEEARRVVTEEFENQMDVKYYPSYGFENTYAFLVSQDFAEEHGLETVSDLEAIADDVTAGVDTTWMERQGDGYNAFVEHYGFDFGNIYPMQIGLVYDALAAGDMDVVLGYSTDGRIASYDLQVLEDDLNFFPPYDGSPIAAYSVLEAYEELDDILLKLEGTIDTDTMQELNFISDDYLIEPAIVAQRFLEENNYFEDKEPFLEPVEGGQ</sequence>
<dbReference type="Gene3D" id="3.40.190.120">
    <property type="entry name" value="Osmoprotection protein (prox), domain 2"/>
    <property type="match status" value="1"/>
</dbReference>
<gene>
    <name evidence="3" type="ORF">GCM10008932_01620</name>
</gene>
<organism evidence="3 4">
    <name type="scientific">Alkalibacterium iburiense</name>
    <dbReference type="NCBI Taxonomy" id="290589"/>
    <lineage>
        <taxon>Bacteria</taxon>
        <taxon>Bacillati</taxon>
        <taxon>Bacillota</taxon>
        <taxon>Bacilli</taxon>
        <taxon>Lactobacillales</taxon>
        <taxon>Carnobacteriaceae</taxon>
        <taxon>Alkalibacterium</taxon>
    </lineage>
</organism>
<name>A0ABP3GRJ7_9LACT</name>
<dbReference type="SUPFAM" id="SSF53850">
    <property type="entry name" value="Periplasmic binding protein-like II"/>
    <property type="match status" value="1"/>
</dbReference>
<evidence type="ECO:0000313" key="4">
    <source>
        <dbReference type="Proteomes" id="UP001501166"/>
    </source>
</evidence>